<dbReference type="InterPro" id="IPR002656">
    <property type="entry name" value="Acyl_transf_3_dom"/>
</dbReference>
<dbReference type="EMBL" id="JAGZJA010000018">
    <property type="protein sequence ID" value="MBS5147643.1"/>
    <property type="molecule type" value="Genomic_DNA"/>
</dbReference>
<evidence type="ECO:0000256" key="1">
    <source>
        <dbReference type="ARBA" id="ARBA00004651"/>
    </source>
</evidence>
<dbReference type="GO" id="GO:0005886">
    <property type="term" value="C:plasma membrane"/>
    <property type="evidence" value="ECO:0007669"/>
    <property type="project" value="UniProtKB-SubCell"/>
</dbReference>
<keyword evidence="3" id="KW-1003">Cell membrane</keyword>
<evidence type="ECO:0000313" key="11">
    <source>
        <dbReference type="Proteomes" id="UP000738879"/>
    </source>
</evidence>
<dbReference type="PANTHER" id="PTHR40074:SF2">
    <property type="entry name" value="O-ACETYLTRANSFERASE WECH"/>
    <property type="match status" value="1"/>
</dbReference>
<feature type="region of interest" description="Disordered" evidence="7">
    <location>
        <begin position="1"/>
        <end position="30"/>
    </location>
</feature>
<accession>A0A943GPZ9</accession>
<evidence type="ECO:0000256" key="2">
    <source>
        <dbReference type="ARBA" id="ARBA00007400"/>
    </source>
</evidence>
<evidence type="ECO:0000256" key="5">
    <source>
        <dbReference type="ARBA" id="ARBA00022989"/>
    </source>
</evidence>
<feature type="domain" description="Acyltransferase 3" evidence="9">
    <location>
        <begin position="35"/>
        <end position="288"/>
    </location>
</feature>
<evidence type="ECO:0000259" key="9">
    <source>
        <dbReference type="Pfam" id="PF01757"/>
    </source>
</evidence>
<feature type="non-terminal residue" evidence="10">
    <location>
        <position position="1"/>
    </location>
</feature>
<feature type="transmembrane region" description="Helical" evidence="8">
    <location>
        <begin position="238"/>
        <end position="259"/>
    </location>
</feature>
<feature type="transmembrane region" description="Helical" evidence="8">
    <location>
        <begin position="143"/>
        <end position="161"/>
    </location>
</feature>
<keyword evidence="10" id="KW-0808">Transferase</keyword>
<dbReference type="PANTHER" id="PTHR40074">
    <property type="entry name" value="O-ACETYLTRANSFERASE WECH"/>
    <property type="match status" value="1"/>
</dbReference>
<keyword evidence="5 8" id="KW-1133">Transmembrane helix</keyword>
<dbReference type="GO" id="GO:0009246">
    <property type="term" value="P:enterobacterial common antigen biosynthetic process"/>
    <property type="evidence" value="ECO:0007669"/>
    <property type="project" value="TreeGrafter"/>
</dbReference>
<keyword evidence="4 8" id="KW-0812">Transmembrane</keyword>
<name>A0A943GPZ9_9ACTN</name>
<feature type="transmembrane region" description="Helical" evidence="8">
    <location>
        <begin position="81"/>
        <end position="105"/>
    </location>
</feature>
<evidence type="ECO:0000256" key="3">
    <source>
        <dbReference type="ARBA" id="ARBA00022475"/>
    </source>
</evidence>
<evidence type="ECO:0000313" key="10">
    <source>
        <dbReference type="EMBL" id="MBS5147643.1"/>
    </source>
</evidence>
<feature type="transmembrane region" description="Helical" evidence="8">
    <location>
        <begin position="209"/>
        <end position="226"/>
    </location>
</feature>
<organism evidence="10 11">
    <name type="scientific">Collinsella intestinalis</name>
    <dbReference type="NCBI Taxonomy" id="147207"/>
    <lineage>
        <taxon>Bacteria</taxon>
        <taxon>Bacillati</taxon>
        <taxon>Actinomycetota</taxon>
        <taxon>Coriobacteriia</taxon>
        <taxon>Coriobacteriales</taxon>
        <taxon>Coriobacteriaceae</taxon>
        <taxon>Collinsella</taxon>
    </lineage>
</organism>
<dbReference type="GO" id="GO:0016413">
    <property type="term" value="F:O-acetyltransferase activity"/>
    <property type="evidence" value="ECO:0007669"/>
    <property type="project" value="TreeGrafter"/>
</dbReference>
<keyword evidence="10" id="KW-0012">Acyltransferase</keyword>
<dbReference type="Proteomes" id="UP000738879">
    <property type="component" value="Unassembled WGS sequence"/>
</dbReference>
<feature type="transmembrane region" description="Helical" evidence="8">
    <location>
        <begin position="173"/>
        <end position="194"/>
    </location>
</feature>
<protein>
    <submittedName>
        <fullName evidence="10">Acyltransferase</fullName>
    </submittedName>
</protein>
<evidence type="ECO:0000256" key="8">
    <source>
        <dbReference type="SAM" id="Phobius"/>
    </source>
</evidence>
<evidence type="ECO:0000256" key="7">
    <source>
        <dbReference type="SAM" id="MobiDB-lite"/>
    </source>
</evidence>
<feature type="transmembrane region" description="Helical" evidence="8">
    <location>
        <begin position="42"/>
        <end position="61"/>
    </location>
</feature>
<proteinExistence type="inferred from homology"/>
<sequence>EDLAGAGVDDSRRVPRVSTPAGVGCTGKRPQSHAQKRFSRTVLPFIFWSFVGLIYDIFYLGSVSPDLELANYVSMILNASIPTTSVFWFFLPLFAIYLALPLLIYVDDEKKKKVFGYLIFAYLILNLIRNLFGFFGISFPVDLQLIVMGGWLIYPILGWYLSNIELRDIQQRGIYLIGIISFLFTWVGTVISSYKAGSIVNVGSNLLDLPYIIISSSVFLFFKQRFARKSQSERGSKLLVSLSGLTFGVYLIHRFVLNFLVKLLDIQPATWYWPIIGFFLVSGISFLLVALIKRIPLLCRLV</sequence>
<comment type="caution">
    <text evidence="10">The sequence shown here is derived from an EMBL/GenBank/DDBJ whole genome shotgun (WGS) entry which is preliminary data.</text>
</comment>
<dbReference type="Pfam" id="PF01757">
    <property type="entry name" value="Acyl_transf_3"/>
    <property type="match status" value="1"/>
</dbReference>
<evidence type="ECO:0000256" key="4">
    <source>
        <dbReference type="ARBA" id="ARBA00022692"/>
    </source>
</evidence>
<evidence type="ECO:0000256" key="6">
    <source>
        <dbReference type="ARBA" id="ARBA00023136"/>
    </source>
</evidence>
<comment type="subcellular location">
    <subcellularLocation>
        <location evidence="1">Cell membrane</location>
        <topology evidence="1">Multi-pass membrane protein</topology>
    </subcellularLocation>
</comment>
<dbReference type="AlphaFoldDB" id="A0A943GPZ9"/>
<comment type="similarity">
    <text evidence="2">Belongs to the acyltransferase 3 family.</text>
</comment>
<gene>
    <name evidence="10" type="ORF">KHY67_08160</name>
</gene>
<keyword evidence="6 8" id="KW-0472">Membrane</keyword>
<feature type="transmembrane region" description="Helical" evidence="8">
    <location>
        <begin position="271"/>
        <end position="292"/>
    </location>
</feature>
<feature type="transmembrane region" description="Helical" evidence="8">
    <location>
        <begin position="117"/>
        <end position="137"/>
    </location>
</feature>
<reference evidence="10" key="1">
    <citation type="submission" date="2021-02" db="EMBL/GenBank/DDBJ databases">
        <title>Infant gut strain persistence is associated with maternal origin, phylogeny, and functional potential including surface adhesion and iron acquisition.</title>
        <authorList>
            <person name="Lou Y.C."/>
        </authorList>
    </citation>
    <scope>NUCLEOTIDE SEQUENCE</scope>
    <source>
        <strain evidence="10">L3_128_245G1_dasL3_128_245G1_concoct_49</strain>
    </source>
</reference>